<comment type="pathway">
    <text evidence="1">Amino-acid biosynthesis; L-isoleucine biosynthesis; 2-oxobutanoate from pyruvate: step 1/3.</text>
</comment>
<comment type="catalytic activity">
    <reaction evidence="7">
        <text>pyruvate + acetyl-CoA + H2O = (3R)-citramalate + CoA + H(+)</text>
        <dbReference type="Rhea" id="RHEA:19045"/>
        <dbReference type="ChEBI" id="CHEBI:15361"/>
        <dbReference type="ChEBI" id="CHEBI:15377"/>
        <dbReference type="ChEBI" id="CHEBI:15378"/>
        <dbReference type="ChEBI" id="CHEBI:30934"/>
        <dbReference type="ChEBI" id="CHEBI:57287"/>
        <dbReference type="ChEBI" id="CHEBI:57288"/>
        <dbReference type="EC" id="2.3.3.21"/>
    </reaction>
</comment>
<dbReference type="InterPro" id="IPR000891">
    <property type="entry name" value="PYR_CT"/>
</dbReference>
<dbReference type="NCBIfam" id="TIGR00977">
    <property type="entry name" value="citramal_synth"/>
    <property type="match status" value="1"/>
</dbReference>
<keyword evidence="3" id="KW-0028">Amino-acid biosynthesis</keyword>
<dbReference type="GO" id="GO:0003852">
    <property type="term" value="F:2-isopropylmalate synthase activity"/>
    <property type="evidence" value="ECO:0007669"/>
    <property type="project" value="InterPro"/>
</dbReference>
<dbReference type="Gene3D" id="3.30.160.270">
    <property type="match status" value="1"/>
</dbReference>
<dbReference type="Pfam" id="PF08502">
    <property type="entry name" value="LeuA_dimer"/>
    <property type="match status" value="1"/>
</dbReference>
<dbReference type="Pfam" id="PF22617">
    <property type="entry name" value="HCS_D2"/>
    <property type="match status" value="1"/>
</dbReference>
<keyword evidence="6" id="KW-0100">Branched-chain amino acid biosynthesis</keyword>
<dbReference type="PANTHER" id="PTHR43538:SF1">
    <property type="entry name" value="(R)-CITRAMALATE SYNTHASE"/>
    <property type="match status" value="1"/>
</dbReference>
<dbReference type="EMBL" id="BDGJ01000084">
    <property type="protein sequence ID" value="GAW92557.1"/>
    <property type="molecule type" value="Genomic_DNA"/>
</dbReference>
<dbReference type="AlphaFoldDB" id="A0A1Z5HT77"/>
<dbReference type="PROSITE" id="PS00815">
    <property type="entry name" value="AIPM_HOMOCIT_SYNTH_1"/>
    <property type="match status" value="1"/>
</dbReference>
<evidence type="ECO:0000256" key="2">
    <source>
        <dbReference type="ARBA" id="ARBA00006154"/>
    </source>
</evidence>
<name>A0A1Z5HT77_9FIRM</name>
<evidence type="ECO:0000256" key="4">
    <source>
        <dbReference type="ARBA" id="ARBA00022624"/>
    </source>
</evidence>
<keyword evidence="12" id="KW-1185">Reference proteome</keyword>
<dbReference type="Gene3D" id="3.20.20.70">
    <property type="entry name" value="Aldolase class I"/>
    <property type="match status" value="1"/>
</dbReference>
<sequence>MAKVFIYDTTLRDGSQGEGISLSVEDKLKIAGKLDYLGVDYIEGGWPGSNPKDLEFFRRAKELIFKHARLTAFGSTRRPGVRPEEDANLNALLEAGVKTVAIFGKSWDFHVVEALKTTLEENLSMIRETVSYLKNKNLEVIYDAEHFFDGYKNNGEYALKTLQAAAEAGADWIVLCDTNGGSLPDEVNRIVKEVKSRIKTPLGIHAHNDGELAVANSLAAVRAGVDMVQGTINGFGERCGNANLISVIANLEYKMGYRCLPEGCLRRLTEVARYVSEIANVVLPGHQPFVGQSAFTHKGGVHVSAVLKDSRTYEHIPPEVVGNRRRVLVSELSGISNLRYKAQELDLDIPIDAPETRKVIQRIKELEYQGFQFEGAEGSLELLLRKAFGQYRQHFQLESFKIIVEKRAEQETISEAVIKIRVDDRVVHTAAEGNGPVNALDNALRKALEEFYPVIREMHLTDYKVRVLDEKDATAAKVRVLIESRDKTSSWSTVGVSTNIIEASWQALLDSMDYALLKQQKEKTAKRGLR</sequence>
<dbReference type="InterPro" id="IPR054691">
    <property type="entry name" value="LeuA/HCS_post-cat"/>
</dbReference>
<evidence type="ECO:0000256" key="9">
    <source>
        <dbReference type="RuleBase" id="RU003523"/>
    </source>
</evidence>
<dbReference type="RefSeq" id="WP_088553872.1">
    <property type="nucleotide sequence ID" value="NZ_BDGJ01000084.1"/>
</dbReference>
<dbReference type="GO" id="GO:0043714">
    <property type="term" value="F:(R)-citramalate synthase activity"/>
    <property type="evidence" value="ECO:0007669"/>
    <property type="project" value="UniProtKB-UniRule"/>
</dbReference>
<dbReference type="Gene3D" id="1.10.238.260">
    <property type="match status" value="1"/>
</dbReference>
<reference evidence="12" key="1">
    <citation type="journal article" date="2017" name="Appl. Environ. Microbiol.">
        <title>Genomic analysis of Calderihabitans maritimus KKC1, a thermophilic hydrogenogenic carboxydotrophic bacterium isolated from marine sediment.</title>
        <authorList>
            <person name="Omae K."/>
            <person name="Yoneda Y."/>
            <person name="Fukuyama Y."/>
            <person name="Yoshida T."/>
            <person name="Sako Y."/>
        </authorList>
    </citation>
    <scope>NUCLEOTIDE SEQUENCE [LARGE SCALE GENOMIC DNA]</scope>
    <source>
        <strain evidence="12">KKC1</strain>
    </source>
</reference>
<dbReference type="PANTHER" id="PTHR43538">
    <property type="entry name" value="ALPHA-IPM SYNTHASE/HOMOCITRATE SYNTHASE"/>
    <property type="match status" value="1"/>
</dbReference>
<protein>
    <recommendedName>
        <fullName evidence="8">Citramalate synthase</fullName>
        <ecNumber evidence="8">2.3.3.21</ecNumber>
    </recommendedName>
</protein>
<evidence type="ECO:0000256" key="1">
    <source>
        <dbReference type="ARBA" id="ARBA00004743"/>
    </source>
</evidence>
<dbReference type="Proteomes" id="UP000197032">
    <property type="component" value="Unassembled WGS sequence"/>
</dbReference>
<dbReference type="SUPFAM" id="SSF51569">
    <property type="entry name" value="Aldolase"/>
    <property type="match status" value="1"/>
</dbReference>
<dbReference type="SUPFAM" id="SSF110921">
    <property type="entry name" value="2-isopropylmalate synthase LeuA, allosteric (dimerisation) domain"/>
    <property type="match status" value="1"/>
</dbReference>
<evidence type="ECO:0000256" key="6">
    <source>
        <dbReference type="ARBA" id="ARBA00023304"/>
    </source>
</evidence>
<organism evidence="11 12">
    <name type="scientific">Calderihabitans maritimus</name>
    <dbReference type="NCBI Taxonomy" id="1246530"/>
    <lineage>
        <taxon>Bacteria</taxon>
        <taxon>Bacillati</taxon>
        <taxon>Bacillota</taxon>
        <taxon>Clostridia</taxon>
        <taxon>Neomoorellales</taxon>
        <taxon>Calderihabitantaceae</taxon>
        <taxon>Calderihabitans</taxon>
    </lineage>
</organism>
<dbReference type="GO" id="GO:0009098">
    <property type="term" value="P:L-leucine biosynthetic process"/>
    <property type="evidence" value="ECO:0007669"/>
    <property type="project" value="InterPro"/>
</dbReference>
<evidence type="ECO:0000259" key="10">
    <source>
        <dbReference type="PROSITE" id="PS50991"/>
    </source>
</evidence>
<dbReference type="CDD" id="cd07941">
    <property type="entry name" value="DRE_TIM_LeuA3"/>
    <property type="match status" value="1"/>
</dbReference>
<dbReference type="InterPro" id="IPR036230">
    <property type="entry name" value="LeuA_allosteric_dom_sf"/>
</dbReference>
<dbReference type="UniPathway" id="UPA00047">
    <property type="reaction ID" value="UER00066"/>
</dbReference>
<evidence type="ECO:0000256" key="3">
    <source>
        <dbReference type="ARBA" id="ARBA00022605"/>
    </source>
</evidence>
<dbReference type="Pfam" id="PF00682">
    <property type="entry name" value="HMGL-like"/>
    <property type="match status" value="1"/>
</dbReference>
<evidence type="ECO:0000256" key="5">
    <source>
        <dbReference type="ARBA" id="ARBA00022679"/>
    </source>
</evidence>
<comment type="caution">
    <text evidence="11">The sequence shown here is derived from an EMBL/GenBank/DDBJ whole genome shotgun (WGS) entry which is preliminary data.</text>
</comment>
<dbReference type="InterPro" id="IPR005675">
    <property type="entry name" value="Citramal_synthase"/>
</dbReference>
<dbReference type="SMART" id="SM00917">
    <property type="entry name" value="LeuA_dimer"/>
    <property type="match status" value="1"/>
</dbReference>
<dbReference type="PROSITE" id="PS50991">
    <property type="entry name" value="PYR_CT"/>
    <property type="match status" value="1"/>
</dbReference>
<keyword evidence="4" id="KW-0412">Isoleucine biosynthesis</keyword>
<dbReference type="InterPro" id="IPR013709">
    <property type="entry name" value="2-isopropylmalate_synth_dimer"/>
</dbReference>
<evidence type="ECO:0000256" key="8">
    <source>
        <dbReference type="NCBIfam" id="TIGR00977"/>
    </source>
</evidence>
<evidence type="ECO:0000313" key="12">
    <source>
        <dbReference type="Proteomes" id="UP000197032"/>
    </source>
</evidence>
<dbReference type="EC" id="2.3.3.21" evidence="8"/>
<dbReference type="InterPro" id="IPR013785">
    <property type="entry name" value="Aldolase_TIM"/>
</dbReference>
<dbReference type="InterPro" id="IPR002034">
    <property type="entry name" value="AIPM/Hcit_synth_CS"/>
</dbReference>
<keyword evidence="5 9" id="KW-0808">Transferase</keyword>
<gene>
    <name evidence="11" type="ORF">KKC1_17110</name>
</gene>
<evidence type="ECO:0000256" key="7">
    <source>
        <dbReference type="ARBA" id="ARBA00048263"/>
    </source>
</evidence>
<dbReference type="GO" id="GO:0009097">
    <property type="term" value="P:isoleucine biosynthetic process"/>
    <property type="evidence" value="ECO:0007669"/>
    <property type="project" value="UniProtKB-UniRule"/>
</dbReference>
<dbReference type="OrthoDB" id="9804858at2"/>
<comment type="similarity">
    <text evidence="2 9">Belongs to the alpha-IPM synthase/homocitrate synthase family.</text>
</comment>
<evidence type="ECO:0000313" key="11">
    <source>
        <dbReference type="EMBL" id="GAW92557.1"/>
    </source>
</evidence>
<feature type="domain" description="Pyruvate carboxyltransferase" evidence="10">
    <location>
        <begin position="4"/>
        <end position="266"/>
    </location>
</feature>
<proteinExistence type="inferred from homology"/>
<accession>A0A1Z5HT77</accession>